<dbReference type="Proteomes" id="UP000019402">
    <property type="component" value="Unassembled WGS sequence"/>
</dbReference>
<dbReference type="AlphaFoldDB" id="W7YK50"/>
<keyword evidence="2" id="KW-1185">Reference proteome</keyword>
<dbReference type="EMBL" id="BAMD01000012">
    <property type="protein sequence ID" value="GAF02709.1"/>
    <property type="molecule type" value="Genomic_DNA"/>
</dbReference>
<name>W7YK50_9BACT</name>
<dbReference type="SUPFAM" id="SSF53822">
    <property type="entry name" value="Periplasmic binding protein-like I"/>
    <property type="match status" value="1"/>
</dbReference>
<dbReference type="STRING" id="869213.GCA_000517085_01808"/>
<evidence type="ECO:0000313" key="2">
    <source>
        <dbReference type="Proteomes" id="UP000019402"/>
    </source>
</evidence>
<dbReference type="Gene3D" id="3.40.50.2300">
    <property type="match status" value="2"/>
</dbReference>
<accession>W7YK50</accession>
<reference evidence="1 2" key="1">
    <citation type="journal article" date="2014" name="Genome Announc.">
        <title>Draft Genome Sequence of Cytophaga fermentans JCM 21142T, a Facultative Anaerobe Isolated from Marine Mud.</title>
        <authorList>
            <person name="Starns D."/>
            <person name="Oshima K."/>
            <person name="Suda W."/>
            <person name="Iino T."/>
            <person name="Yuki M."/>
            <person name="Inoue J."/>
            <person name="Kitamura K."/>
            <person name="Iida T."/>
            <person name="Darby A."/>
            <person name="Hattori M."/>
            <person name="Ohkuma M."/>
        </authorList>
    </citation>
    <scope>NUCLEOTIDE SEQUENCE [LARGE SCALE GENOMIC DNA]</scope>
    <source>
        <strain evidence="1 2">JCM 21142</strain>
    </source>
</reference>
<dbReference type="InterPro" id="IPR028082">
    <property type="entry name" value="Peripla_BP_I"/>
</dbReference>
<evidence type="ECO:0000313" key="1">
    <source>
        <dbReference type="EMBL" id="GAF02709.1"/>
    </source>
</evidence>
<comment type="caution">
    <text evidence="1">The sequence shown here is derived from an EMBL/GenBank/DDBJ whole genome shotgun (WGS) entry which is preliminary data.</text>
</comment>
<sequence length="72" mass="8597">MRKEELEQLIRKDIPFLVIDRILYLDHARVPFISSDDYVGAKEGMEHLFEQGYQRIAHVKGKGLYHYMDLLF</sequence>
<proteinExistence type="predicted"/>
<dbReference type="OrthoDB" id="9803256at2"/>
<protein>
    <submittedName>
        <fullName evidence="1">Uncharacterized protein</fullName>
    </submittedName>
</protein>
<gene>
    <name evidence="1" type="ORF">JCM21142_31350</name>
</gene>
<organism evidence="1 2">
    <name type="scientific">Saccharicrinis fermentans DSM 9555 = JCM 21142</name>
    <dbReference type="NCBI Taxonomy" id="869213"/>
    <lineage>
        <taxon>Bacteria</taxon>
        <taxon>Pseudomonadati</taxon>
        <taxon>Bacteroidota</taxon>
        <taxon>Bacteroidia</taxon>
        <taxon>Marinilabiliales</taxon>
        <taxon>Marinilabiliaceae</taxon>
        <taxon>Saccharicrinis</taxon>
    </lineage>
</organism>
<dbReference type="RefSeq" id="WP_027471540.1">
    <property type="nucleotide sequence ID" value="NZ_BAMD01000012.1"/>
</dbReference>